<evidence type="ECO:0000259" key="2">
    <source>
        <dbReference type="PROSITE" id="PS51159"/>
    </source>
</evidence>
<reference evidence="3 4" key="1">
    <citation type="journal article" date="2016" name="Proc. Natl. Acad. Sci. U.S.A.">
        <title>Lipid metabolic changes in an early divergent fungus govern the establishment of a mutualistic symbiosis with endobacteria.</title>
        <authorList>
            <person name="Lastovetsky O.A."/>
            <person name="Gaspar M.L."/>
            <person name="Mondo S.J."/>
            <person name="LaButti K.M."/>
            <person name="Sandor L."/>
            <person name="Grigoriev I.V."/>
            <person name="Henry S.A."/>
            <person name="Pawlowska T.E."/>
        </authorList>
    </citation>
    <scope>NUCLEOTIDE SEQUENCE [LARGE SCALE GENOMIC DNA]</scope>
    <source>
        <strain evidence="3 4">ATCC 52813</strain>
    </source>
</reference>
<sequence>MPSFTAFPRSQTRWGHSTWTNNNTHHQKDNNDKHKPTATTTTTAAIAVKEKKKPEVQPRFSVFGNNKRTIIQDMNKKEQEEKDLIKEIPTITTATRKKKKVKFDSIFLERVCLFSETQSPQELHRVQDKQPKLRIICPNWRRTNSHILVDKASFSVSQDNLYVKGKLMVRNLALDKFVSIRYTFDHWSSTNEVDATFFGPNPKNVTFDIYDFLIYIGNGQLADRGEIRGKIQFGIRVTAGTRDYYDDNQGHYYKIKIIADPLNKEQYNIDEYEQEDDYPTEEEEQEEMERHNQFTNALKGYQHAKPLYLKKNQQLFLATRYNFNQSLSEAKKSSTSNHNDELFPKPFIKPSSPPPDHIHILDNMYIPTTTTETITTTTITTTTTTTTTDHHDDDNNNTAIDTNIHADHNDNHDAVAAATPPASPTLPSSIFLLSPASMDINSSDYLDLLKKYCFYNSDQNE</sequence>
<dbReference type="PANTHER" id="PTHR12307:SF36">
    <property type="entry name" value="GLYCOGEN-BINDING SUBUNIT 76A"/>
    <property type="match status" value="1"/>
</dbReference>
<proteinExistence type="predicted"/>
<protein>
    <recommendedName>
        <fullName evidence="2">CBM21 domain-containing protein</fullName>
    </recommendedName>
</protein>
<feature type="compositionally biased region" description="Polar residues" evidence="1">
    <location>
        <begin position="8"/>
        <end position="24"/>
    </location>
</feature>
<gene>
    <name evidence="3" type="ORF">RHIMIDRAFT_290101</name>
</gene>
<dbReference type="STRING" id="1340429.A0A2G4T433"/>
<dbReference type="InterPro" id="IPR050782">
    <property type="entry name" value="PP1_regulatory_subunit_3"/>
</dbReference>
<dbReference type="GeneID" id="35444696"/>
<feature type="domain" description="CBM21" evidence="2">
    <location>
        <begin position="139"/>
        <end position="256"/>
    </location>
</feature>
<dbReference type="AlphaFoldDB" id="A0A2G4T433"/>
<dbReference type="RefSeq" id="XP_023469489.1">
    <property type="nucleotide sequence ID" value="XM_023613707.1"/>
</dbReference>
<dbReference type="PANTHER" id="PTHR12307">
    <property type="entry name" value="PROTEIN PHOSPHATASE 1 REGULATORY SUBUNIT"/>
    <property type="match status" value="1"/>
</dbReference>
<evidence type="ECO:0000313" key="4">
    <source>
        <dbReference type="Proteomes" id="UP000242254"/>
    </source>
</evidence>
<dbReference type="Proteomes" id="UP000242254">
    <property type="component" value="Unassembled WGS sequence"/>
</dbReference>
<feature type="region of interest" description="Disordered" evidence="1">
    <location>
        <begin position="1"/>
        <end position="37"/>
    </location>
</feature>
<dbReference type="PROSITE" id="PS51159">
    <property type="entry name" value="CBM21"/>
    <property type="match status" value="1"/>
</dbReference>
<dbReference type="GO" id="GO:0008157">
    <property type="term" value="F:protein phosphatase 1 binding"/>
    <property type="evidence" value="ECO:0007669"/>
    <property type="project" value="TreeGrafter"/>
</dbReference>
<dbReference type="Gene3D" id="2.60.40.2440">
    <property type="entry name" value="Carbohydrate binding type-21 domain"/>
    <property type="match status" value="1"/>
</dbReference>
<keyword evidence="4" id="KW-1185">Reference proteome</keyword>
<dbReference type="InterPro" id="IPR005036">
    <property type="entry name" value="CBM21_dom"/>
</dbReference>
<dbReference type="GO" id="GO:0000164">
    <property type="term" value="C:protein phosphatase type 1 complex"/>
    <property type="evidence" value="ECO:0007669"/>
    <property type="project" value="TreeGrafter"/>
</dbReference>
<dbReference type="GO" id="GO:0005979">
    <property type="term" value="P:regulation of glycogen biosynthetic process"/>
    <property type="evidence" value="ECO:0007669"/>
    <property type="project" value="TreeGrafter"/>
</dbReference>
<dbReference type="GO" id="GO:2001069">
    <property type="term" value="F:glycogen binding"/>
    <property type="evidence" value="ECO:0007669"/>
    <property type="project" value="TreeGrafter"/>
</dbReference>
<evidence type="ECO:0000313" key="3">
    <source>
        <dbReference type="EMBL" id="PHZ15781.1"/>
    </source>
</evidence>
<evidence type="ECO:0000256" key="1">
    <source>
        <dbReference type="SAM" id="MobiDB-lite"/>
    </source>
</evidence>
<accession>A0A2G4T433</accession>
<dbReference type="EMBL" id="KZ303844">
    <property type="protein sequence ID" value="PHZ15781.1"/>
    <property type="molecule type" value="Genomic_DNA"/>
</dbReference>
<dbReference type="InterPro" id="IPR038175">
    <property type="entry name" value="CBM21_dom_sf"/>
</dbReference>
<name>A0A2G4T433_RHIZD</name>
<dbReference type="Pfam" id="PF03370">
    <property type="entry name" value="CBM_21"/>
    <property type="match status" value="1"/>
</dbReference>
<organism evidence="3 4">
    <name type="scientific">Rhizopus microsporus ATCC 52813</name>
    <dbReference type="NCBI Taxonomy" id="1340429"/>
    <lineage>
        <taxon>Eukaryota</taxon>
        <taxon>Fungi</taxon>
        <taxon>Fungi incertae sedis</taxon>
        <taxon>Mucoromycota</taxon>
        <taxon>Mucoromycotina</taxon>
        <taxon>Mucoromycetes</taxon>
        <taxon>Mucorales</taxon>
        <taxon>Mucorineae</taxon>
        <taxon>Rhizopodaceae</taxon>
        <taxon>Rhizopus</taxon>
    </lineage>
</organism>
<feature type="compositionally biased region" description="Basic and acidic residues" evidence="1">
    <location>
        <begin position="26"/>
        <end position="35"/>
    </location>
</feature>